<name>A0A0M3HJX3_ASCLU</name>
<proteinExistence type="predicted"/>
<keyword evidence="4" id="KW-1185">Reference proteome</keyword>
<dbReference type="Pfam" id="PF03792">
    <property type="entry name" value="PBC"/>
    <property type="match status" value="1"/>
</dbReference>
<reference evidence="5" key="1">
    <citation type="submission" date="2017-02" db="UniProtKB">
        <authorList>
            <consortium name="WormBaseParasite"/>
        </authorList>
    </citation>
    <scope>IDENTIFICATION</scope>
</reference>
<protein>
    <submittedName>
        <fullName evidence="5">PBC domain-containing protein</fullName>
    </submittedName>
</protein>
<comment type="subcellular location">
    <subcellularLocation>
        <location evidence="1">Nucleus</location>
    </subcellularLocation>
</comment>
<evidence type="ECO:0000313" key="5">
    <source>
        <dbReference type="WBParaSite" id="ALUE_0000181801-mRNA-1"/>
    </source>
</evidence>
<accession>A0A0M3HJX3</accession>
<keyword evidence="2" id="KW-0472">Membrane</keyword>
<feature type="transmembrane region" description="Helical" evidence="2">
    <location>
        <begin position="41"/>
        <end position="60"/>
    </location>
</feature>
<dbReference type="Proteomes" id="UP000036681">
    <property type="component" value="Unplaced"/>
</dbReference>
<evidence type="ECO:0000256" key="1">
    <source>
        <dbReference type="ARBA" id="ARBA00004123"/>
    </source>
</evidence>
<sequence length="120" mass="14013">MRFLDFRAIRENIYINILNTGVQTVTGHLLRKAEAFLRINLFRCVCALLALLKFVLYPIASLRNRFNLQSSRLQVQLKQSTCEAVMILRSRFLDARFENLLLAEIFLSDLLVLFRSTFTL</sequence>
<dbReference type="GO" id="GO:0005634">
    <property type="term" value="C:nucleus"/>
    <property type="evidence" value="ECO:0007669"/>
    <property type="project" value="UniProtKB-SubCell"/>
</dbReference>
<dbReference type="AlphaFoldDB" id="A0A0M3HJX3"/>
<keyword evidence="2" id="KW-0812">Transmembrane</keyword>
<dbReference type="GO" id="GO:0003700">
    <property type="term" value="F:DNA-binding transcription factor activity"/>
    <property type="evidence" value="ECO:0007669"/>
    <property type="project" value="InterPro"/>
</dbReference>
<dbReference type="InterPro" id="IPR005542">
    <property type="entry name" value="PBX_PBC_dom"/>
</dbReference>
<evidence type="ECO:0000256" key="2">
    <source>
        <dbReference type="SAM" id="Phobius"/>
    </source>
</evidence>
<dbReference type="WBParaSite" id="ALUE_0000181801-mRNA-1">
    <property type="protein sequence ID" value="ALUE_0000181801-mRNA-1"/>
    <property type="gene ID" value="ALUE_0000181801"/>
</dbReference>
<feature type="domain" description="PBC" evidence="3">
    <location>
        <begin position="70"/>
        <end position="94"/>
    </location>
</feature>
<organism evidence="4 5">
    <name type="scientific">Ascaris lumbricoides</name>
    <name type="common">Giant roundworm</name>
    <dbReference type="NCBI Taxonomy" id="6252"/>
    <lineage>
        <taxon>Eukaryota</taxon>
        <taxon>Metazoa</taxon>
        <taxon>Ecdysozoa</taxon>
        <taxon>Nematoda</taxon>
        <taxon>Chromadorea</taxon>
        <taxon>Rhabditida</taxon>
        <taxon>Spirurina</taxon>
        <taxon>Ascaridomorpha</taxon>
        <taxon>Ascaridoidea</taxon>
        <taxon>Ascarididae</taxon>
        <taxon>Ascaris</taxon>
    </lineage>
</organism>
<evidence type="ECO:0000259" key="3">
    <source>
        <dbReference type="Pfam" id="PF03792"/>
    </source>
</evidence>
<keyword evidence="2" id="KW-1133">Transmembrane helix</keyword>
<evidence type="ECO:0000313" key="4">
    <source>
        <dbReference type="Proteomes" id="UP000036681"/>
    </source>
</evidence>